<dbReference type="Proteomes" id="UP001190926">
    <property type="component" value="Unassembled WGS sequence"/>
</dbReference>
<dbReference type="AlphaFoldDB" id="A0AAD4JQ72"/>
<proteinExistence type="inferred from homology"/>
<evidence type="ECO:0000256" key="2">
    <source>
        <dbReference type="SAM" id="MobiDB-lite"/>
    </source>
</evidence>
<evidence type="ECO:0000313" key="3">
    <source>
        <dbReference type="EMBL" id="KAH6837093.1"/>
    </source>
</evidence>
<organism evidence="3 4">
    <name type="scientific">Perilla frutescens var. hirtella</name>
    <name type="common">Perilla citriodora</name>
    <name type="synonym">Perilla setoyensis</name>
    <dbReference type="NCBI Taxonomy" id="608512"/>
    <lineage>
        <taxon>Eukaryota</taxon>
        <taxon>Viridiplantae</taxon>
        <taxon>Streptophyta</taxon>
        <taxon>Embryophyta</taxon>
        <taxon>Tracheophyta</taxon>
        <taxon>Spermatophyta</taxon>
        <taxon>Magnoliopsida</taxon>
        <taxon>eudicotyledons</taxon>
        <taxon>Gunneridae</taxon>
        <taxon>Pentapetalae</taxon>
        <taxon>asterids</taxon>
        <taxon>lamiids</taxon>
        <taxon>Lamiales</taxon>
        <taxon>Lamiaceae</taxon>
        <taxon>Nepetoideae</taxon>
        <taxon>Elsholtzieae</taxon>
        <taxon>Perilla</taxon>
    </lineage>
</organism>
<name>A0AAD4JQ72_PERFH</name>
<dbReference type="GO" id="GO:0005829">
    <property type="term" value="C:cytosol"/>
    <property type="evidence" value="ECO:0007669"/>
    <property type="project" value="TreeGrafter"/>
</dbReference>
<dbReference type="GO" id="GO:0000056">
    <property type="term" value="P:ribosomal small subunit export from nucleus"/>
    <property type="evidence" value="ECO:0007669"/>
    <property type="project" value="TreeGrafter"/>
</dbReference>
<dbReference type="PANTHER" id="PTHR21531:SF0">
    <property type="entry name" value="PROTEIN LTV1 HOMOLOG"/>
    <property type="match status" value="1"/>
</dbReference>
<gene>
    <name evidence="3" type="ORF">C2S53_015615</name>
</gene>
<dbReference type="EMBL" id="SDAM02000019">
    <property type="protein sequence ID" value="KAH6837093.1"/>
    <property type="molecule type" value="Genomic_DNA"/>
</dbReference>
<dbReference type="GO" id="GO:0030688">
    <property type="term" value="C:preribosome, small subunit precursor"/>
    <property type="evidence" value="ECO:0007669"/>
    <property type="project" value="TreeGrafter"/>
</dbReference>
<comment type="similarity">
    <text evidence="1">Belongs to the LTV1 family.</text>
</comment>
<feature type="compositionally biased region" description="Basic and acidic residues" evidence="2">
    <location>
        <begin position="422"/>
        <end position="470"/>
    </location>
</feature>
<accession>A0AAD4JQ72</accession>
<feature type="region of interest" description="Disordered" evidence="2">
    <location>
        <begin position="414"/>
        <end position="470"/>
    </location>
</feature>
<evidence type="ECO:0000256" key="1">
    <source>
        <dbReference type="ARBA" id="ARBA00009078"/>
    </source>
</evidence>
<dbReference type="InterPro" id="IPR007307">
    <property type="entry name" value="Ltv1"/>
</dbReference>
<comment type="caution">
    <text evidence="3">The sequence shown here is derived from an EMBL/GenBank/DDBJ whole genome shotgun (WGS) entry which is preliminary data.</text>
</comment>
<reference evidence="3 4" key="1">
    <citation type="journal article" date="2021" name="Nat. Commun.">
        <title>Incipient diploidization of the medicinal plant Perilla within 10,000 years.</title>
        <authorList>
            <person name="Zhang Y."/>
            <person name="Shen Q."/>
            <person name="Leng L."/>
            <person name="Zhang D."/>
            <person name="Chen S."/>
            <person name="Shi Y."/>
            <person name="Ning Z."/>
            <person name="Chen S."/>
        </authorList>
    </citation>
    <scope>NUCLEOTIDE SEQUENCE [LARGE SCALE GENOMIC DNA]</scope>
    <source>
        <strain evidence="4">cv. PC099</strain>
    </source>
</reference>
<evidence type="ECO:0000313" key="4">
    <source>
        <dbReference type="Proteomes" id="UP001190926"/>
    </source>
</evidence>
<sequence>MGKKKFFDKKKSATFQLMARDTSDPNYSSDPSGDRVFVRVDNNQYTPSAFEGNLRVVDHKSKTTALPDNMRREILELGFPDDGYNYLTHLREIKNTGGGSAYFNNPKADFHLLPQDVKAYDASRVEVSKINDAAEKSMYSVASKTFDVRLNKVLDPEIAAMLDDSNSSNVGSDVEDLEEDFVVKANLFEGRGGEEQDDEVIGELDEKLIGKKLDEKLSFAAGSKVDHLRGQDSIVSGLSENRSSISCSGDKKPRVRRPLDEQFDLLELNEYGADSEEEPMGYMDEEECQESLTEKMNIAFKDHPSHVLHPNKKVDDNEPPELTDDVIHRCLEYAKKFEDEDDDQEVVLVEESSDESEVWDCETIVTTYSTLDNHPGKIGAPEARRKKKLAEALSGSAAGTNQVITLKGKERLPVDFLPSNKRRGEEKTKDEKDVNTKKSELQKKKPRAQESKEEKKERKSAVKLERREARQLKKETKEVYKSEGHRAQKVAAFTGPSSIHLMFTCAALYLGNFVRYNSREKYLVSRSLLRYPIRRRRVG</sequence>
<dbReference type="GO" id="GO:0042274">
    <property type="term" value="P:ribosomal small subunit biogenesis"/>
    <property type="evidence" value="ECO:0007669"/>
    <property type="project" value="InterPro"/>
</dbReference>
<dbReference type="Pfam" id="PF04180">
    <property type="entry name" value="LTV"/>
    <property type="match status" value="1"/>
</dbReference>
<dbReference type="PANTHER" id="PTHR21531">
    <property type="entry name" value="LOW-TEMPERATURE VIABILITY PROTEIN LTV1-RELATED"/>
    <property type="match status" value="1"/>
</dbReference>
<dbReference type="GO" id="GO:0005634">
    <property type="term" value="C:nucleus"/>
    <property type="evidence" value="ECO:0007669"/>
    <property type="project" value="TreeGrafter"/>
</dbReference>
<keyword evidence="4" id="KW-1185">Reference proteome</keyword>
<protein>
    <submittedName>
        <fullName evidence="3">Uncharacterized protein</fullName>
    </submittedName>
</protein>